<dbReference type="InterPro" id="IPR036097">
    <property type="entry name" value="HisK_dim/P_sf"/>
</dbReference>
<feature type="domain" description="Histidine kinase" evidence="9">
    <location>
        <begin position="294"/>
        <end position="504"/>
    </location>
</feature>
<evidence type="ECO:0000313" key="11">
    <source>
        <dbReference type="EMBL" id="CAJ1002631.1"/>
    </source>
</evidence>
<dbReference type="GO" id="GO:0005524">
    <property type="term" value="F:ATP binding"/>
    <property type="evidence" value="ECO:0007669"/>
    <property type="project" value="UniProtKB-KW"/>
</dbReference>
<evidence type="ECO:0000256" key="4">
    <source>
        <dbReference type="ARBA" id="ARBA00022679"/>
    </source>
</evidence>
<dbReference type="CDD" id="cd00130">
    <property type="entry name" value="PAS"/>
    <property type="match status" value="1"/>
</dbReference>
<dbReference type="Gene3D" id="3.30.450.20">
    <property type="entry name" value="PAS domain"/>
    <property type="match status" value="1"/>
</dbReference>
<keyword evidence="8" id="KW-0902">Two-component regulatory system</keyword>
<evidence type="ECO:0000256" key="7">
    <source>
        <dbReference type="ARBA" id="ARBA00022840"/>
    </source>
</evidence>
<evidence type="ECO:0000259" key="10">
    <source>
        <dbReference type="PROSITE" id="PS50112"/>
    </source>
</evidence>
<keyword evidence="4" id="KW-0808">Transferase</keyword>
<dbReference type="InterPro" id="IPR003661">
    <property type="entry name" value="HisK_dim/P_dom"/>
</dbReference>
<comment type="catalytic activity">
    <reaction evidence="1">
        <text>ATP + protein L-histidine = ADP + protein N-phospho-L-histidine.</text>
        <dbReference type="EC" id="2.7.13.3"/>
    </reaction>
</comment>
<dbReference type="PANTHER" id="PTHR43065">
    <property type="entry name" value="SENSOR HISTIDINE KINASE"/>
    <property type="match status" value="1"/>
</dbReference>
<keyword evidence="3" id="KW-0597">Phosphoprotein</keyword>
<dbReference type="PROSITE" id="PS50112">
    <property type="entry name" value="PAS"/>
    <property type="match status" value="1"/>
</dbReference>
<dbReference type="SMART" id="SM00091">
    <property type="entry name" value="PAS"/>
    <property type="match status" value="1"/>
</dbReference>
<keyword evidence="6 11" id="KW-0418">Kinase</keyword>
<dbReference type="AlphaFoldDB" id="A0AA48M7E0"/>
<dbReference type="SUPFAM" id="SSF55785">
    <property type="entry name" value="PYP-like sensor domain (PAS domain)"/>
    <property type="match status" value="1"/>
</dbReference>
<accession>A0AA48M7E0</accession>
<dbReference type="InterPro" id="IPR000014">
    <property type="entry name" value="PAS"/>
</dbReference>
<dbReference type="InterPro" id="IPR003594">
    <property type="entry name" value="HATPase_dom"/>
</dbReference>
<organism evidence="11 12">
    <name type="scientific">Brevibacillus aydinogluensis</name>
    <dbReference type="NCBI Taxonomy" id="927786"/>
    <lineage>
        <taxon>Bacteria</taxon>
        <taxon>Bacillati</taxon>
        <taxon>Bacillota</taxon>
        <taxon>Bacilli</taxon>
        <taxon>Bacillales</taxon>
        <taxon>Paenibacillaceae</taxon>
        <taxon>Brevibacillus</taxon>
    </lineage>
</organism>
<dbReference type="EC" id="2.7.13.3" evidence="2"/>
<dbReference type="RefSeq" id="WP_230076948.1">
    <property type="nucleotide sequence ID" value="NZ_OY569118.1"/>
</dbReference>
<keyword evidence="7" id="KW-0067">ATP-binding</keyword>
<evidence type="ECO:0000313" key="12">
    <source>
        <dbReference type="Proteomes" id="UP001189619"/>
    </source>
</evidence>
<dbReference type="EMBL" id="OY569118">
    <property type="protein sequence ID" value="CAJ1002631.1"/>
    <property type="molecule type" value="Genomic_DNA"/>
</dbReference>
<dbReference type="SUPFAM" id="SSF55874">
    <property type="entry name" value="ATPase domain of HSP90 chaperone/DNA topoisomerase II/histidine kinase"/>
    <property type="match status" value="1"/>
</dbReference>
<dbReference type="Pfam" id="PF14361">
    <property type="entry name" value="RsbRD_N"/>
    <property type="match status" value="1"/>
</dbReference>
<name>A0AA48M7E0_9BACL</name>
<dbReference type="Pfam" id="PF02518">
    <property type="entry name" value="HATPase_c"/>
    <property type="match status" value="1"/>
</dbReference>
<evidence type="ECO:0000256" key="6">
    <source>
        <dbReference type="ARBA" id="ARBA00022777"/>
    </source>
</evidence>
<dbReference type="Pfam" id="PF00512">
    <property type="entry name" value="HisKA"/>
    <property type="match status" value="1"/>
</dbReference>
<dbReference type="InterPro" id="IPR036890">
    <property type="entry name" value="HATPase_C_sf"/>
</dbReference>
<evidence type="ECO:0000259" key="9">
    <source>
        <dbReference type="PROSITE" id="PS50109"/>
    </source>
</evidence>
<dbReference type="Gene3D" id="3.30.565.10">
    <property type="entry name" value="Histidine kinase-like ATPase, C-terminal domain"/>
    <property type="match status" value="1"/>
</dbReference>
<dbReference type="InterPro" id="IPR025751">
    <property type="entry name" value="RsbRD_N_dom"/>
</dbReference>
<reference evidence="11" key="1">
    <citation type="submission" date="2023-07" db="EMBL/GenBank/DDBJ databases">
        <authorList>
            <person name="Ivanov I."/>
            <person name="Teneva D."/>
            <person name="Stoikov I."/>
        </authorList>
    </citation>
    <scope>NUCLEOTIDE SEQUENCE</scope>
    <source>
        <strain evidence="11">4475</strain>
    </source>
</reference>
<gene>
    <name evidence="11" type="ORF">BSPP4475_09895</name>
</gene>
<evidence type="ECO:0000256" key="8">
    <source>
        <dbReference type="ARBA" id="ARBA00023012"/>
    </source>
</evidence>
<dbReference type="InterPro" id="IPR035965">
    <property type="entry name" value="PAS-like_dom_sf"/>
</dbReference>
<dbReference type="KEGG" id="bayd:BSPP4475_09895"/>
<sequence length="505" mass="56607">MKKRVAMRVTNLAPDLAAKANSLLLNHDQLSDLFKADAPHTLALLEQFIKGLANVLETGNGLMLEQQMREFALKQAKQGVPLASILEFIRLGRDVIVEQLQAEAEQLMQSPAEWPSFSSMQMDVFRYVEKLIDAVVQTCQMAEREDMRQPESALTAGEPFTEVAEQGLVQLILKSTDIAVLMIDKDLRIVEANQALADLLSVEREQIIGKQIDETFRPRECERFLQWVVERGQSGHYVAEYNGKWTTVSTSPIYHEGELQGAIAVMRNITESKRYDEELTKREALAAVGQLAAGMAHEIRNPLTSIKGFIQLLREQMETDGNQSYFSVILTEIERIDGLLNDVLVLARYRDDKIVAERFLVMEEVLGVIRLLEPESIRRGIRLELNWSGEQWHVFGYRARIKQAILNILKNALEALASKGSVVQVSAYASINQVVIIVEDDGVGLSDSVKQNLFVPFYTTKPDGTGLGLSTTQRIIIDHGGEIFADNSPQLGGARFEVRLPISMQ</sequence>
<proteinExistence type="predicted"/>
<dbReference type="NCBIfam" id="TIGR00229">
    <property type="entry name" value="sensory_box"/>
    <property type="match status" value="1"/>
</dbReference>
<dbReference type="Gene3D" id="1.10.287.130">
    <property type="match status" value="1"/>
</dbReference>
<dbReference type="Proteomes" id="UP001189619">
    <property type="component" value="Chromosome"/>
</dbReference>
<dbReference type="InterPro" id="IPR005467">
    <property type="entry name" value="His_kinase_dom"/>
</dbReference>
<dbReference type="SUPFAM" id="SSF47384">
    <property type="entry name" value="Homodimeric domain of signal transducing histidine kinase"/>
    <property type="match status" value="1"/>
</dbReference>
<feature type="domain" description="PAS" evidence="10">
    <location>
        <begin position="165"/>
        <end position="220"/>
    </location>
</feature>
<dbReference type="PROSITE" id="PS50109">
    <property type="entry name" value="HIS_KIN"/>
    <property type="match status" value="1"/>
</dbReference>
<keyword evidence="5" id="KW-0547">Nucleotide-binding</keyword>
<keyword evidence="12" id="KW-1185">Reference proteome</keyword>
<dbReference type="PANTHER" id="PTHR43065:SF10">
    <property type="entry name" value="PEROXIDE STRESS-ACTIVATED HISTIDINE KINASE MAK3"/>
    <property type="match status" value="1"/>
</dbReference>
<protein>
    <recommendedName>
        <fullName evidence="2">histidine kinase</fullName>
        <ecNumber evidence="2">2.7.13.3</ecNumber>
    </recommendedName>
</protein>
<evidence type="ECO:0000256" key="1">
    <source>
        <dbReference type="ARBA" id="ARBA00000085"/>
    </source>
</evidence>
<dbReference type="GO" id="GO:0000155">
    <property type="term" value="F:phosphorelay sensor kinase activity"/>
    <property type="evidence" value="ECO:0007669"/>
    <property type="project" value="InterPro"/>
</dbReference>
<dbReference type="SMART" id="SM00388">
    <property type="entry name" value="HisKA"/>
    <property type="match status" value="1"/>
</dbReference>
<dbReference type="Pfam" id="PF13426">
    <property type="entry name" value="PAS_9"/>
    <property type="match status" value="1"/>
</dbReference>
<dbReference type="CDD" id="cd00082">
    <property type="entry name" value="HisKA"/>
    <property type="match status" value="1"/>
</dbReference>
<dbReference type="InterPro" id="IPR004358">
    <property type="entry name" value="Sig_transdc_His_kin-like_C"/>
</dbReference>
<dbReference type="PRINTS" id="PR00344">
    <property type="entry name" value="BCTRLSENSOR"/>
</dbReference>
<dbReference type="SMART" id="SM00387">
    <property type="entry name" value="HATPase_c"/>
    <property type="match status" value="1"/>
</dbReference>
<evidence type="ECO:0000256" key="2">
    <source>
        <dbReference type="ARBA" id="ARBA00012438"/>
    </source>
</evidence>
<evidence type="ECO:0000256" key="5">
    <source>
        <dbReference type="ARBA" id="ARBA00022741"/>
    </source>
</evidence>
<evidence type="ECO:0000256" key="3">
    <source>
        <dbReference type="ARBA" id="ARBA00022553"/>
    </source>
</evidence>